<sequence>MHVDELTESSYFSITYRLGYKTFFSALTLPLCMHMQIHAYTYPQRCTDKEYVYHRTQRIDWSYLGMLAQGHWHQCCPGALPTAQAQNGGLAPRCPQEHLCFKVTFITRRTRT</sequence>
<gene>
    <name evidence="1" type="ORF">A306_03666</name>
</gene>
<reference evidence="1" key="1">
    <citation type="journal article" date="2013" name="Science">
        <title>Genomic diversity and evolution of the head crest in the rock pigeon.</title>
        <authorList>
            <person name="Shapiro M.D."/>
            <person name="Kronenberg Z."/>
            <person name="Li C."/>
            <person name="Domyan E.T."/>
            <person name="Pan H."/>
            <person name="Campbell M."/>
            <person name="Tan H."/>
            <person name="Huff C.D."/>
            <person name="Hu H."/>
            <person name="Vickrey A.I."/>
            <person name="Nielsen S.C."/>
            <person name="Stringham S.A."/>
            <person name="Hu H."/>
            <person name="Willerslev E."/>
            <person name="Gilbert M.T."/>
            <person name="Yandell M."/>
            <person name="Zhang G."/>
            <person name="Wang J."/>
        </authorList>
    </citation>
    <scope>NUCLEOTIDE SEQUENCE [LARGE SCALE GENOMIC DNA]</scope>
    <source>
        <tissue evidence="1">Blood</tissue>
    </source>
</reference>
<protein>
    <submittedName>
        <fullName evidence="1">Uncharacterized protein</fullName>
    </submittedName>
</protein>
<dbReference type="EMBL" id="KB375442">
    <property type="protein sequence ID" value="EMC87608.1"/>
    <property type="molecule type" value="Genomic_DNA"/>
</dbReference>
<evidence type="ECO:0000313" key="1">
    <source>
        <dbReference type="EMBL" id="EMC87608.1"/>
    </source>
</evidence>
<proteinExistence type="predicted"/>
<organism evidence="1">
    <name type="scientific">Columba livia</name>
    <name type="common">Rock dove</name>
    <dbReference type="NCBI Taxonomy" id="8932"/>
    <lineage>
        <taxon>Eukaryota</taxon>
        <taxon>Metazoa</taxon>
        <taxon>Chordata</taxon>
        <taxon>Craniata</taxon>
        <taxon>Vertebrata</taxon>
        <taxon>Euteleostomi</taxon>
        <taxon>Archelosauria</taxon>
        <taxon>Archosauria</taxon>
        <taxon>Dinosauria</taxon>
        <taxon>Saurischia</taxon>
        <taxon>Theropoda</taxon>
        <taxon>Coelurosauria</taxon>
        <taxon>Aves</taxon>
        <taxon>Neognathae</taxon>
        <taxon>Neoaves</taxon>
        <taxon>Columbimorphae</taxon>
        <taxon>Columbiformes</taxon>
        <taxon>Columbidae</taxon>
        <taxon>Columba</taxon>
    </lineage>
</organism>
<accession>R7VX64</accession>
<dbReference type="AlphaFoldDB" id="R7VX64"/>
<name>R7VX64_COLLI</name>